<feature type="compositionally biased region" description="Pro residues" evidence="1">
    <location>
        <begin position="338"/>
        <end position="348"/>
    </location>
</feature>
<dbReference type="OrthoDB" id="4768338at2759"/>
<reference evidence="2 3" key="1">
    <citation type="submission" date="2014-02" db="EMBL/GenBank/DDBJ databases">
        <title>The genome sequence of Colletotrichum salicis CBS 607.94.</title>
        <authorList>
            <person name="Baroncelli R."/>
            <person name="Thon M.R."/>
        </authorList>
    </citation>
    <scope>NUCLEOTIDE SEQUENCE [LARGE SCALE GENOMIC DNA]</scope>
    <source>
        <strain evidence="2 3">CBS 607.94</strain>
    </source>
</reference>
<dbReference type="Proteomes" id="UP000070121">
    <property type="component" value="Unassembled WGS sequence"/>
</dbReference>
<evidence type="ECO:0000256" key="1">
    <source>
        <dbReference type="SAM" id="MobiDB-lite"/>
    </source>
</evidence>
<dbReference type="PANTHER" id="PTHR36847:SF1">
    <property type="entry name" value="AMIDOLIGASE ENZYME"/>
    <property type="match status" value="1"/>
</dbReference>
<comment type="caution">
    <text evidence="2">The sequence shown here is derived from an EMBL/GenBank/DDBJ whole genome shotgun (WGS) entry which is preliminary data.</text>
</comment>
<evidence type="ECO:0000313" key="3">
    <source>
        <dbReference type="Proteomes" id="UP000070121"/>
    </source>
</evidence>
<feature type="region of interest" description="Disordered" evidence="1">
    <location>
        <begin position="603"/>
        <end position="677"/>
    </location>
</feature>
<dbReference type="EMBL" id="JFFI01001334">
    <property type="protein sequence ID" value="KXH60943.1"/>
    <property type="molecule type" value="Genomic_DNA"/>
</dbReference>
<feature type="compositionally biased region" description="Basic and acidic residues" evidence="1">
    <location>
        <begin position="664"/>
        <end position="676"/>
    </location>
</feature>
<evidence type="ECO:0000313" key="2">
    <source>
        <dbReference type="EMBL" id="KXH60943.1"/>
    </source>
</evidence>
<sequence>MTERQTQTTPPRVSFGVELEFFVAFVRQGERDPDYAIKHELQPLVVVPPDDGIDMHSIPHTAYNWDEDFVFHSIGDALAKAGLPVYGQGQCGVTGSVQSMQSKKAINAFQLKTDISLKPDHVDGYRWQRVEMISPAMYNMNLSFDMIRLALSVITTNFRCRVNPSCGFHVHVGVGPTQRIDPRTLRHFAALLWAADPLLSRLHPPWRATLAYSQSARVNEATPLGQGKGPADAIIDTDNALQNLKKAKFLGRDRWLGDSVEVDARSEMMNREMNLDQEDDEALLKGHEPWQHRRIIADVRDPKTPEVRSTSPFGFPPHIYEAPVSMPKNYRSSTPNGAKPPRPRPPPISRRYSRVPGTMRRDLRGDPGFLEGYILGQGGDIERVEANQPARWDVMSGVRDLLGADMTVAQVGQLMTPAFLPKHINYKFKAYDFYCVEHLGPQDENATRTTFPTKDHTIEFREAAGSLDVEWIATWARICCRLLEWSRDAEPTEFMCVMRLLAWAQEEQGAQYDVVDLLIDLGLITEARFCEDRLQQGDAAWWECANLGSLEGSEDTFGGGMGYPVPEFDDHEMPNVENGGGQRYPGVAFGGWDDAYGGEYKGGEGWDSSSGSDAVELEGNSPEAGKETKTSKTETASATTPDTPAKKVDGDVPTAGKTKAAGTSEKKTGDDVKEQGGVDVLDTLSEYAWVEHAEYHDEKKRAESEDGFEMVEREG</sequence>
<dbReference type="InterPro" id="IPR022025">
    <property type="entry name" value="Amidoligase_2"/>
</dbReference>
<protein>
    <recommendedName>
        <fullName evidence="4">Amidoligase enzyme</fullName>
    </recommendedName>
</protein>
<accession>A0A135UKL3</accession>
<dbReference type="STRING" id="1209931.A0A135UKL3"/>
<proteinExistence type="predicted"/>
<name>A0A135UKL3_9PEZI</name>
<feature type="region of interest" description="Disordered" evidence="1">
    <location>
        <begin position="696"/>
        <end position="715"/>
    </location>
</feature>
<dbReference type="PANTHER" id="PTHR36847">
    <property type="entry name" value="AMIDOLIGASE ENZYME"/>
    <property type="match status" value="1"/>
</dbReference>
<feature type="region of interest" description="Disordered" evidence="1">
    <location>
        <begin position="303"/>
        <end position="362"/>
    </location>
</feature>
<dbReference type="Pfam" id="PF12224">
    <property type="entry name" value="Amidoligase_2"/>
    <property type="match status" value="1"/>
</dbReference>
<organism evidence="2 3">
    <name type="scientific">Colletotrichum salicis</name>
    <dbReference type="NCBI Taxonomy" id="1209931"/>
    <lineage>
        <taxon>Eukaryota</taxon>
        <taxon>Fungi</taxon>
        <taxon>Dikarya</taxon>
        <taxon>Ascomycota</taxon>
        <taxon>Pezizomycotina</taxon>
        <taxon>Sordariomycetes</taxon>
        <taxon>Hypocreomycetidae</taxon>
        <taxon>Glomerellales</taxon>
        <taxon>Glomerellaceae</taxon>
        <taxon>Colletotrichum</taxon>
        <taxon>Colletotrichum acutatum species complex</taxon>
    </lineage>
</organism>
<dbReference type="AlphaFoldDB" id="A0A135UKL3"/>
<gene>
    <name evidence="2" type="ORF">CSAL01_08758</name>
</gene>
<evidence type="ECO:0008006" key="4">
    <source>
        <dbReference type="Google" id="ProtNLM"/>
    </source>
</evidence>
<keyword evidence="3" id="KW-1185">Reference proteome</keyword>